<evidence type="ECO:0000256" key="1">
    <source>
        <dbReference type="ARBA" id="ARBA00022737"/>
    </source>
</evidence>
<gene>
    <name evidence="4" type="ORF">CLO192961_LOCUS244085</name>
</gene>
<dbReference type="InterPro" id="IPR027417">
    <property type="entry name" value="P-loop_NTPase"/>
</dbReference>
<comment type="caution">
    <text evidence="4">The sequence shown here is derived from an EMBL/GenBank/DDBJ whole genome shotgun (WGS) entry which is preliminary data.</text>
</comment>
<dbReference type="InterPro" id="IPR056884">
    <property type="entry name" value="NPHP3-like_N"/>
</dbReference>
<dbReference type="Gene3D" id="3.40.50.300">
    <property type="entry name" value="P-loop containing nucleotide triphosphate hydrolases"/>
    <property type="match status" value="1"/>
</dbReference>
<feature type="domain" description="DUF7791" evidence="3">
    <location>
        <begin position="598"/>
        <end position="675"/>
    </location>
</feature>
<organism evidence="4 5">
    <name type="scientific">Bionectria ochroleuca</name>
    <name type="common">Gliocladium roseum</name>
    <dbReference type="NCBI Taxonomy" id="29856"/>
    <lineage>
        <taxon>Eukaryota</taxon>
        <taxon>Fungi</taxon>
        <taxon>Dikarya</taxon>
        <taxon>Ascomycota</taxon>
        <taxon>Pezizomycotina</taxon>
        <taxon>Sordariomycetes</taxon>
        <taxon>Hypocreomycetidae</taxon>
        <taxon>Hypocreales</taxon>
        <taxon>Bionectriaceae</taxon>
        <taxon>Clonostachys</taxon>
    </lineage>
</organism>
<evidence type="ECO:0008006" key="6">
    <source>
        <dbReference type="Google" id="ProtNLM"/>
    </source>
</evidence>
<dbReference type="Proteomes" id="UP000766486">
    <property type="component" value="Unassembled WGS sequence"/>
</dbReference>
<evidence type="ECO:0000313" key="4">
    <source>
        <dbReference type="EMBL" id="VUC28681.1"/>
    </source>
</evidence>
<dbReference type="PANTHER" id="PTHR10039:SF5">
    <property type="entry name" value="NACHT DOMAIN-CONTAINING PROTEIN"/>
    <property type="match status" value="1"/>
</dbReference>
<proteinExistence type="predicted"/>
<dbReference type="EMBL" id="CABFNS010000791">
    <property type="protein sequence ID" value="VUC28681.1"/>
    <property type="molecule type" value="Genomic_DNA"/>
</dbReference>
<keyword evidence="1" id="KW-0677">Repeat</keyword>
<evidence type="ECO:0000259" key="2">
    <source>
        <dbReference type="Pfam" id="PF24883"/>
    </source>
</evidence>
<evidence type="ECO:0000259" key="3">
    <source>
        <dbReference type="Pfam" id="PF25053"/>
    </source>
</evidence>
<sequence length="686" mass="78412">MDPVSALGLAAAVVQFLSFAGTIFSSAAKIRSSSSGCSEEISSLEEIYERLRDFSGTLGTSYRQAVDAAPRTNRVQSEQQSLLADDMSLQDVLDDDILDRDTAVRSPAMPIAKLVDAYSSLQKLLSSCNTDCNKIMSIIQHLKAKNGNGKHWSSFKVALHTVWHRDEIISIESRLKNYQQMIQLEMSNLAQQANKAARIYHGIHINELASFKKESERLGIQQSNRLQSIECKLEELLQNKDAKECPNTTAMKLSGLENEMSELSIAQRNISREIQILRSLSFPSLTVRHKAIPQAHQETFEWVFEGPIASNNSMDGEASTDGNPNLLEWLQEGNRTFWVSGKPGSGKSTFMKFLADHLQTKNALSNWSRTLPVVTASHYFWSQGTQMQRSQHGLLQTLLFDIFRSCPGIIQTMCPTRWVLDRKQGQPPWEMPELRSTIQALSTHKGISCKFCFFIDGLDEYQGEHIDFCDDLISLLTSPNIKLCVSSRPWNVFEDAFGQDSRYKLYIHQLTEKDMLKYTKDRLQQHKRWKALEKREDVANSLIRSIVEKSKGVFLWVFIVTKLLREGLTNHDSFADLRRRLESFPSDLEPFFRQIIESVEPFYRRKMAESLQIALAAKEPLDALVYSFYDDHAENSDFVFHVAEFEDQAQEDDLNYRRETIIKRLNGWCRCLLEPNFLCQIDSHGC</sequence>
<dbReference type="Pfam" id="PF24883">
    <property type="entry name" value="NPHP3_N"/>
    <property type="match status" value="1"/>
</dbReference>
<accession>A0ABY6UBZ2</accession>
<dbReference type="InterPro" id="IPR056693">
    <property type="entry name" value="DUF7791"/>
</dbReference>
<keyword evidence="5" id="KW-1185">Reference proteome</keyword>
<evidence type="ECO:0000313" key="5">
    <source>
        <dbReference type="Proteomes" id="UP000766486"/>
    </source>
</evidence>
<dbReference type="SUPFAM" id="SSF52540">
    <property type="entry name" value="P-loop containing nucleoside triphosphate hydrolases"/>
    <property type="match status" value="1"/>
</dbReference>
<name>A0ABY6UBZ2_BIOOC</name>
<dbReference type="PANTHER" id="PTHR10039">
    <property type="entry name" value="AMELOGENIN"/>
    <property type="match status" value="1"/>
</dbReference>
<reference evidence="4 5" key="1">
    <citation type="submission" date="2019-06" db="EMBL/GenBank/DDBJ databases">
        <authorList>
            <person name="Broberg M."/>
        </authorList>
    </citation>
    <scope>NUCLEOTIDE SEQUENCE [LARGE SCALE GENOMIC DNA]</scope>
</reference>
<protein>
    <recommendedName>
        <fullName evidence="6">NACHT domain-containing protein</fullName>
    </recommendedName>
</protein>
<dbReference type="Pfam" id="PF25053">
    <property type="entry name" value="DUF7791"/>
    <property type="match status" value="1"/>
</dbReference>
<feature type="domain" description="Nephrocystin 3-like N-terminal" evidence="2">
    <location>
        <begin position="324"/>
        <end position="488"/>
    </location>
</feature>